<feature type="region of interest" description="Disordered" evidence="9">
    <location>
        <begin position="218"/>
        <end position="362"/>
    </location>
</feature>
<dbReference type="CDD" id="cd00086">
    <property type="entry name" value="homeodomain"/>
    <property type="match status" value="1"/>
</dbReference>
<dbReference type="InterPro" id="IPR050394">
    <property type="entry name" value="Homeobox_NK-like"/>
</dbReference>
<evidence type="ECO:0000313" key="11">
    <source>
        <dbReference type="EMBL" id="CAB3370948.1"/>
    </source>
</evidence>
<dbReference type="Proteomes" id="UP000494165">
    <property type="component" value="Unassembled WGS sequence"/>
</dbReference>
<evidence type="ECO:0000256" key="9">
    <source>
        <dbReference type="SAM" id="MobiDB-lite"/>
    </source>
</evidence>
<keyword evidence="5 7" id="KW-0371">Homeobox</keyword>
<evidence type="ECO:0000256" key="7">
    <source>
        <dbReference type="PROSITE-ProRule" id="PRU00108"/>
    </source>
</evidence>
<feature type="compositionally biased region" description="Basic and acidic residues" evidence="9">
    <location>
        <begin position="45"/>
        <end position="59"/>
    </location>
</feature>
<proteinExistence type="inferred from homology"/>
<feature type="compositionally biased region" description="Low complexity" evidence="9">
    <location>
        <begin position="14"/>
        <end position="27"/>
    </location>
</feature>
<dbReference type="InterPro" id="IPR017970">
    <property type="entry name" value="Homeobox_CS"/>
</dbReference>
<dbReference type="GO" id="GO:0000978">
    <property type="term" value="F:RNA polymerase II cis-regulatory region sequence-specific DNA binding"/>
    <property type="evidence" value="ECO:0007669"/>
    <property type="project" value="TreeGrafter"/>
</dbReference>
<feature type="DNA-binding region" description="Homeobox" evidence="7">
    <location>
        <begin position="357"/>
        <end position="416"/>
    </location>
</feature>
<dbReference type="Gene3D" id="1.10.10.60">
    <property type="entry name" value="Homeodomain-like"/>
    <property type="match status" value="1"/>
</dbReference>
<evidence type="ECO:0000259" key="10">
    <source>
        <dbReference type="PROSITE" id="PS50071"/>
    </source>
</evidence>
<dbReference type="SUPFAM" id="SSF46689">
    <property type="entry name" value="Homeodomain-like"/>
    <property type="match status" value="1"/>
</dbReference>
<evidence type="ECO:0000256" key="2">
    <source>
        <dbReference type="ARBA" id="ARBA00005661"/>
    </source>
</evidence>
<evidence type="ECO:0000256" key="3">
    <source>
        <dbReference type="ARBA" id="ARBA00022473"/>
    </source>
</evidence>
<evidence type="ECO:0000256" key="6">
    <source>
        <dbReference type="ARBA" id="ARBA00023242"/>
    </source>
</evidence>
<feature type="compositionally biased region" description="Low complexity" evidence="9">
    <location>
        <begin position="262"/>
        <end position="301"/>
    </location>
</feature>
<evidence type="ECO:0000256" key="1">
    <source>
        <dbReference type="ARBA" id="ARBA00004123"/>
    </source>
</evidence>
<protein>
    <recommendedName>
        <fullName evidence="10">Homeobox domain-containing protein</fullName>
    </recommendedName>
</protein>
<dbReference type="InterPro" id="IPR009057">
    <property type="entry name" value="Homeodomain-like_sf"/>
</dbReference>
<dbReference type="EMBL" id="CADEPI010000057">
    <property type="protein sequence ID" value="CAB3370948.1"/>
    <property type="molecule type" value="Genomic_DNA"/>
</dbReference>
<comment type="similarity">
    <text evidence="2">Belongs to the NK-2 homeobox family.</text>
</comment>
<dbReference type="FunFam" id="1.10.10.60:FF:000101">
    <property type="entry name" value="NK2 homeobox 8"/>
    <property type="match status" value="1"/>
</dbReference>
<dbReference type="PROSITE" id="PS50071">
    <property type="entry name" value="HOMEOBOX_2"/>
    <property type="match status" value="1"/>
</dbReference>
<evidence type="ECO:0000256" key="4">
    <source>
        <dbReference type="ARBA" id="ARBA00023125"/>
    </source>
</evidence>
<dbReference type="PANTHER" id="PTHR24340:SF82">
    <property type="entry name" value="HOMEOBOX PROTEIN VND"/>
    <property type="match status" value="1"/>
</dbReference>
<reference evidence="11 12" key="1">
    <citation type="submission" date="2020-04" db="EMBL/GenBank/DDBJ databases">
        <authorList>
            <person name="Alioto T."/>
            <person name="Alioto T."/>
            <person name="Gomez Garrido J."/>
        </authorList>
    </citation>
    <scope>NUCLEOTIDE SEQUENCE [LARGE SCALE GENOMIC DNA]</scope>
</reference>
<dbReference type="InterPro" id="IPR001356">
    <property type="entry name" value="HD"/>
</dbReference>
<dbReference type="PROSITE" id="PS00027">
    <property type="entry name" value="HOMEOBOX_1"/>
    <property type="match status" value="1"/>
</dbReference>
<comment type="subcellular location">
    <subcellularLocation>
        <location evidence="1 7 8">Nucleus</location>
    </subcellularLocation>
</comment>
<keyword evidence="4 7" id="KW-0238">DNA-binding</keyword>
<evidence type="ECO:0000313" key="12">
    <source>
        <dbReference type="Proteomes" id="UP000494165"/>
    </source>
</evidence>
<keyword evidence="6 7" id="KW-0539">Nucleus</keyword>
<dbReference type="Pfam" id="PF00046">
    <property type="entry name" value="Homeodomain"/>
    <property type="match status" value="1"/>
</dbReference>
<sequence>MTIVVSAMSEASDNDAPSPTPSSAAGSESRHRRQDSEDSNCSIEVDVKSDVSDNQRPVDLKASVGPPQPLTEEARLSEYYSNMLMRQPPDFRLAFAMVAQYPQLMSPHWYHLMPGFIRPPPQVIPSPSKRAKTASKTGRFLDGSGKIISGRPTAFHISDILELHDPATGTPKPGDLPDHVSTLPPQGSLTAPDFHGLPNYGPHLYGLLGSESFHGPGRWPHPHTMATDSHHHPPGLCRPGLVPASPKQPSPDTTSPVGSRSGGAPFDGYPGGPFDPAASPSSGAMPPSSSPTNSPRSPRPTVDASRLNGGVMGTSTPHDLSRTDDDGEGDCIEEEMDSEEETSRNNSSDQQQPPQKKRKRRVLFSKAQTYELERRFRQQRYLSAPEREHLASIIRLTPTQVKIWFQNHRYKTKRAQLEKGMQEASATSTLPSPRRVAVPVLVRDGKPCSGGGKSQAEMCLPGLMNVNMDISALQLPPVTLAASLANSNCVGSSMGVVPPTYTHTFMQQMQQARWW</sequence>
<dbReference type="InterPro" id="IPR020479">
    <property type="entry name" value="HD_metazoa"/>
</dbReference>
<feature type="region of interest" description="Disordered" evidence="9">
    <location>
        <begin position="1"/>
        <end position="69"/>
    </location>
</feature>
<accession>A0A8S1CSQ6</accession>
<feature type="domain" description="Homeobox" evidence="10">
    <location>
        <begin position="355"/>
        <end position="415"/>
    </location>
</feature>
<dbReference type="PANTHER" id="PTHR24340">
    <property type="entry name" value="HOMEOBOX PROTEIN NKX"/>
    <property type="match status" value="1"/>
</dbReference>
<organism evidence="11 12">
    <name type="scientific">Cloeon dipterum</name>
    <dbReference type="NCBI Taxonomy" id="197152"/>
    <lineage>
        <taxon>Eukaryota</taxon>
        <taxon>Metazoa</taxon>
        <taxon>Ecdysozoa</taxon>
        <taxon>Arthropoda</taxon>
        <taxon>Hexapoda</taxon>
        <taxon>Insecta</taxon>
        <taxon>Pterygota</taxon>
        <taxon>Palaeoptera</taxon>
        <taxon>Ephemeroptera</taxon>
        <taxon>Pisciforma</taxon>
        <taxon>Baetidae</taxon>
        <taxon>Cloeon</taxon>
    </lineage>
</organism>
<name>A0A8S1CSQ6_9INSE</name>
<evidence type="ECO:0000256" key="8">
    <source>
        <dbReference type="RuleBase" id="RU000682"/>
    </source>
</evidence>
<keyword evidence="12" id="KW-1185">Reference proteome</keyword>
<gene>
    <name evidence="11" type="ORF">CLODIP_2_CD08342</name>
</gene>
<dbReference type="GO" id="GO:0030154">
    <property type="term" value="P:cell differentiation"/>
    <property type="evidence" value="ECO:0007669"/>
    <property type="project" value="TreeGrafter"/>
</dbReference>
<dbReference type="OrthoDB" id="6159439at2759"/>
<keyword evidence="3" id="KW-0217">Developmental protein</keyword>
<dbReference type="AlphaFoldDB" id="A0A8S1CSQ6"/>
<dbReference type="GO" id="GO:0000981">
    <property type="term" value="F:DNA-binding transcription factor activity, RNA polymerase II-specific"/>
    <property type="evidence" value="ECO:0007669"/>
    <property type="project" value="InterPro"/>
</dbReference>
<comment type="caution">
    <text evidence="11">The sequence shown here is derived from an EMBL/GenBank/DDBJ whole genome shotgun (WGS) entry which is preliminary data.</text>
</comment>
<feature type="compositionally biased region" description="Acidic residues" evidence="9">
    <location>
        <begin position="325"/>
        <end position="340"/>
    </location>
</feature>
<dbReference type="GO" id="GO:0005634">
    <property type="term" value="C:nucleus"/>
    <property type="evidence" value="ECO:0007669"/>
    <property type="project" value="UniProtKB-SubCell"/>
</dbReference>
<evidence type="ECO:0000256" key="5">
    <source>
        <dbReference type="ARBA" id="ARBA00023155"/>
    </source>
</evidence>
<dbReference type="SMART" id="SM00389">
    <property type="entry name" value="HOX"/>
    <property type="match status" value="1"/>
</dbReference>
<dbReference type="PRINTS" id="PR00024">
    <property type="entry name" value="HOMEOBOX"/>
</dbReference>